<name>A0AC34F5W1_9BILA</name>
<dbReference type="WBParaSite" id="ES5_v2.g12452.t1">
    <property type="protein sequence ID" value="ES5_v2.g12452.t1"/>
    <property type="gene ID" value="ES5_v2.g12452"/>
</dbReference>
<accession>A0AC34F5W1</accession>
<evidence type="ECO:0000313" key="1">
    <source>
        <dbReference type="Proteomes" id="UP000887579"/>
    </source>
</evidence>
<reference evidence="2" key="1">
    <citation type="submission" date="2022-11" db="UniProtKB">
        <authorList>
            <consortium name="WormBaseParasite"/>
        </authorList>
    </citation>
    <scope>IDENTIFICATION</scope>
</reference>
<organism evidence="1 2">
    <name type="scientific">Panagrolaimus sp. ES5</name>
    <dbReference type="NCBI Taxonomy" id="591445"/>
    <lineage>
        <taxon>Eukaryota</taxon>
        <taxon>Metazoa</taxon>
        <taxon>Ecdysozoa</taxon>
        <taxon>Nematoda</taxon>
        <taxon>Chromadorea</taxon>
        <taxon>Rhabditida</taxon>
        <taxon>Tylenchina</taxon>
        <taxon>Panagrolaimomorpha</taxon>
        <taxon>Panagrolaimoidea</taxon>
        <taxon>Panagrolaimidae</taxon>
        <taxon>Panagrolaimus</taxon>
    </lineage>
</organism>
<dbReference type="Proteomes" id="UP000887579">
    <property type="component" value="Unplaced"/>
</dbReference>
<protein>
    <submittedName>
        <fullName evidence="2">Mediator of RNA polymerase II transcription subunit 15</fullName>
    </submittedName>
</protein>
<sequence>MADEDWPSQSFRDHVIHRLEPELARNRQTAPNLPVPGDARQVEEYVFQKCVSKDEYMRTIAKVINAINCNSKSATVPAGLTNPYGAASNGSKQSPTSQTASALMSGAAQGPRTQIPPDPQPTHQQQHRADLQSNARYHTPPLGQPPPMMHTPTANTSQPINNVPLHSGPPIPMGSQSSRMSNAHMPPQNGPPGQQYYSSMPPGQSGNMPPHSSQMYDIKPISSVSSNMPPQQHQQQQSQQQPRPWNVNNQPMYMNHQQNAPTMHEMQPRMYNAPNHMQPGQSHYSGIPPPSVSQPSLLENLVGPPNYAHYEIPPTPEILANIKKISNGNDKFYLDMIRRLQPTIPALRAKLNHLPSTDVNISRIEYALNVIRFEKAATLDNLRQVETYVTKYINDPNMMYPPSKPMHSMEPLGAPNYGMPQSNLPMHQQQQMTPQPMQWSNQGWIDDKAQLQQQQQQQQQPNQQPPQQLYMSQRSQPYGIPPQAKGSVQSTQNMHYRPDSQQPPYQNSQFPPMYAPVSMQNQTMPMQTNTYASVQHRPQSQPPQMLHTTSNQMIMPPSSQSIYGNDLMSSDAMHTSFDDIYMPMSDLSSDVNMRTSSVTNELPNSIPGDGINSMMQQQSMSGISPNAIGEQAYSEIINVEDRFHFSLVSDPSVPNGPLLKCKLRRDMQLPPVFLIIPKGYPQTPVGFHRVELDIDSFFYDDVQNAVYSQFSKVSPRTITEALNSWVNIYHIK</sequence>
<evidence type="ECO:0000313" key="2">
    <source>
        <dbReference type="WBParaSite" id="ES5_v2.g12452.t1"/>
    </source>
</evidence>
<proteinExistence type="predicted"/>